<accession>A0A4Q1BMR6</accession>
<gene>
    <name evidence="3" type="ORF">M231_03750</name>
</gene>
<dbReference type="AlphaFoldDB" id="A0A4Q1BMR6"/>
<reference evidence="3 4" key="1">
    <citation type="submission" date="2016-06" db="EMBL/GenBank/DDBJ databases">
        <title>Evolution of pathogenesis and genome organization in the Tremellales.</title>
        <authorList>
            <person name="Cuomo C."/>
            <person name="Litvintseva A."/>
            <person name="Heitman J."/>
            <person name="Chen Y."/>
            <person name="Sun S."/>
            <person name="Springer D."/>
            <person name="Dromer F."/>
            <person name="Young S."/>
            <person name="Zeng Q."/>
            <person name="Chapman S."/>
            <person name="Gujja S."/>
            <person name="Saif S."/>
            <person name="Birren B."/>
        </authorList>
    </citation>
    <scope>NUCLEOTIDE SEQUENCE [LARGE SCALE GENOMIC DNA]</scope>
    <source>
        <strain evidence="3 4">ATCC 28783</strain>
    </source>
</reference>
<dbReference type="EMBL" id="SDIL01000038">
    <property type="protein sequence ID" value="RXK39020.1"/>
    <property type="molecule type" value="Genomic_DNA"/>
</dbReference>
<feature type="transmembrane region" description="Helical" evidence="2">
    <location>
        <begin position="83"/>
        <end position="105"/>
    </location>
</feature>
<dbReference type="InParanoid" id="A0A4Q1BMR6"/>
<proteinExistence type="predicted"/>
<dbReference type="Proteomes" id="UP000289152">
    <property type="component" value="Unassembled WGS sequence"/>
</dbReference>
<evidence type="ECO:0000313" key="3">
    <source>
        <dbReference type="EMBL" id="RXK39020.1"/>
    </source>
</evidence>
<feature type="region of interest" description="Disordered" evidence="1">
    <location>
        <begin position="1"/>
        <end position="61"/>
    </location>
</feature>
<sequence>MSANKGTYAAVVANGKSRQESSSEQGDAPPPYSGPSQPIYPAPTAHHPPLGPSSASAAEAGVPEGGWEAHNMRMARSRAIRRFWGAMFWAWVIWILVGFIIGGGVSDVSSAPMGRHGHWDNDGHWVPDPVYTYVPDDGHTTRTWRRKPSYTPLLAPVETNIVVD</sequence>
<evidence type="ECO:0008006" key="5">
    <source>
        <dbReference type="Google" id="ProtNLM"/>
    </source>
</evidence>
<protein>
    <recommendedName>
        <fullName evidence="5">Transmembrane protein</fullName>
    </recommendedName>
</protein>
<keyword evidence="2" id="KW-0812">Transmembrane</keyword>
<name>A0A4Q1BMR6_TREME</name>
<evidence type="ECO:0000313" key="4">
    <source>
        <dbReference type="Proteomes" id="UP000289152"/>
    </source>
</evidence>
<evidence type="ECO:0000256" key="1">
    <source>
        <dbReference type="SAM" id="MobiDB-lite"/>
    </source>
</evidence>
<comment type="caution">
    <text evidence="3">The sequence shown here is derived from an EMBL/GenBank/DDBJ whole genome shotgun (WGS) entry which is preliminary data.</text>
</comment>
<organism evidence="3 4">
    <name type="scientific">Tremella mesenterica</name>
    <name type="common">Jelly fungus</name>
    <dbReference type="NCBI Taxonomy" id="5217"/>
    <lineage>
        <taxon>Eukaryota</taxon>
        <taxon>Fungi</taxon>
        <taxon>Dikarya</taxon>
        <taxon>Basidiomycota</taxon>
        <taxon>Agaricomycotina</taxon>
        <taxon>Tremellomycetes</taxon>
        <taxon>Tremellales</taxon>
        <taxon>Tremellaceae</taxon>
        <taxon>Tremella</taxon>
    </lineage>
</organism>
<dbReference type="OMA" id="GHTTRTW"/>
<dbReference type="OrthoDB" id="2571549at2759"/>
<keyword evidence="4" id="KW-1185">Reference proteome</keyword>
<keyword evidence="2" id="KW-0472">Membrane</keyword>
<keyword evidence="2" id="KW-1133">Transmembrane helix</keyword>
<dbReference type="VEuPathDB" id="FungiDB:TREMEDRAFT_64984"/>
<feature type="compositionally biased region" description="Pro residues" evidence="1">
    <location>
        <begin position="28"/>
        <end position="41"/>
    </location>
</feature>
<evidence type="ECO:0000256" key="2">
    <source>
        <dbReference type="SAM" id="Phobius"/>
    </source>
</evidence>